<keyword evidence="11" id="KW-1185">Reference proteome</keyword>
<name>A0A9X8WJ78_9CORY</name>
<reference evidence="10 11" key="1">
    <citation type="submission" date="2017-01" db="EMBL/GenBank/DDBJ databases">
        <authorList>
            <person name="Varghese N."/>
            <person name="Submissions S."/>
        </authorList>
    </citation>
    <scope>NUCLEOTIDE SEQUENCE [LARGE SCALE GENOMIC DNA]</scope>
    <source>
        <strain evidence="10 11">DSM 44280</strain>
    </source>
</reference>
<dbReference type="Pfam" id="PF00781">
    <property type="entry name" value="DAGK_cat"/>
    <property type="match status" value="1"/>
</dbReference>
<dbReference type="PANTHER" id="PTHR12358">
    <property type="entry name" value="SPHINGOSINE KINASE"/>
    <property type="match status" value="1"/>
</dbReference>
<evidence type="ECO:0000256" key="8">
    <source>
        <dbReference type="ARBA" id="ARBA00023264"/>
    </source>
</evidence>
<dbReference type="Gene3D" id="3.40.50.10330">
    <property type="entry name" value="Probable inorganic polyphosphate/atp-NAD kinase, domain 1"/>
    <property type="match status" value="1"/>
</dbReference>
<evidence type="ECO:0000256" key="5">
    <source>
        <dbReference type="ARBA" id="ARBA00022777"/>
    </source>
</evidence>
<dbReference type="InterPro" id="IPR001206">
    <property type="entry name" value="Diacylglycerol_kinase_cat_dom"/>
</dbReference>
<keyword evidence="4" id="KW-0547">Nucleotide-binding</keyword>
<keyword evidence="8" id="KW-1208">Phospholipid metabolism</keyword>
<comment type="cofactor">
    <cofactor evidence="1">
        <name>Mg(2+)</name>
        <dbReference type="ChEBI" id="CHEBI:18420"/>
    </cofactor>
</comment>
<keyword evidence="5 10" id="KW-0418">Kinase</keyword>
<evidence type="ECO:0000256" key="1">
    <source>
        <dbReference type="ARBA" id="ARBA00001946"/>
    </source>
</evidence>
<evidence type="ECO:0000256" key="2">
    <source>
        <dbReference type="ARBA" id="ARBA00005983"/>
    </source>
</evidence>
<comment type="similarity">
    <text evidence="2">Belongs to the diacylglycerol/lipid kinase family.</text>
</comment>
<accession>A0A9X8WJ78</accession>
<evidence type="ECO:0000313" key="11">
    <source>
        <dbReference type="Proteomes" id="UP000185547"/>
    </source>
</evidence>
<dbReference type="InterPro" id="IPR016064">
    <property type="entry name" value="NAD/diacylglycerol_kinase_sf"/>
</dbReference>
<keyword evidence="7" id="KW-0444">Lipid biosynthesis</keyword>
<dbReference type="SMART" id="SM00046">
    <property type="entry name" value="DAGKc"/>
    <property type="match status" value="1"/>
</dbReference>
<dbReference type="GO" id="GO:0005524">
    <property type="term" value="F:ATP binding"/>
    <property type="evidence" value="ECO:0007669"/>
    <property type="project" value="UniProtKB-KW"/>
</dbReference>
<dbReference type="GO" id="GO:0008654">
    <property type="term" value="P:phospholipid biosynthetic process"/>
    <property type="evidence" value="ECO:0007669"/>
    <property type="project" value="UniProtKB-KW"/>
</dbReference>
<evidence type="ECO:0000256" key="6">
    <source>
        <dbReference type="ARBA" id="ARBA00022840"/>
    </source>
</evidence>
<dbReference type="AlphaFoldDB" id="A0A9X8WJ78"/>
<evidence type="ECO:0000256" key="7">
    <source>
        <dbReference type="ARBA" id="ARBA00023209"/>
    </source>
</evidence>
<evidence type="ECO:0000259" key="9">
    <source>
        <dbReference type="PROSITE" id="PS50146"/>
    </source>
</evidence>
<organism evidence="10 11">
    <name type="scientific">Corynebacterium afermentans</name>
    <dbReference type="NCBI Taxonomy" id="38286"/>
    <lineage>
        <taxon>Bacteria</taxon>
        <taxon>Bacillati</taxon>
        <taxon>Actinomycetota</taxon>
        <taxon>Actinomycetes</taxon>
        <taxon>Mycobacteriales</taxon>
        <taxon>Corynebacteriaceae</taxon>
        <taxon>Corynebacterium</taxon>
    </lineage>
</organism>
<evidence type="ECO:0000313" key="10">
    <source>
        <dbReference type="EMBL" id="SIQ67582.1"/>
    </source>
</evidence>
<keyword evidence="7" id="KW-0443">Lipid metabolism</keyword>
<keyword evidence="3" id="KW-0808">Transferase</keyword>
<comment type="caution">
    <text evidence="10">The sequence shown here is derived from an EMBL/GenBank/DDBJ whole genome shotgun (WGS) entry which is preliminary data.</text>
</comment>
<dbReference type="InterPro" id="IPR045540">
    <property type="entry name" value="YegS/DAGK_C"/>
</dbReference>
<dbReference type="Pfam" id="PF19279">
    <property type="entry name" value="YegS_C"/>
    <property type="match status" value="1"/>
</dbReference>
<gene>
    <name evidence="10" type="ORF">SAMN05421802_12414</name>
</gene>
<protein>
    <submittedName>
        <fullName evidence="10">Diacylglycerol kinase family enzyme</fullName>
    </submittedName>
</protein>
<evidence type="ECO:0000256" key="4">
    <source>
        <dbReference type="ARBA" id="ARBA00022741"/>
    </source>
</evidence>
<keyword evidence="7" id="KW-0594">Phospholipid biosynthesis</keyword>
<dbReference type="PROSITE" id="PS50146">
    <property type="entry name" value="DAGK"/>
    <property type="match status" value="1"/>
</dbReference>
<dbReference type="PANTHER" id="PTHR12358:SF54">
    <property type="entry name" value="SPHINGOSINE KINASE RELATED PROTEIN"/>
    <property type="match status" value="1"/>
</dbReference>
<feature type="domain" description="DAGKc" evidence="9">
    <location>
        <begin position="7"/>
        <end position="134"/>
    </location>
</feature>
<sequence>MSRVNVASSSRVTVVFNPVKVHLGRLRRAVERYAWEGADIEWAETTAEGPGFSQAVRALEHGTDLIIAAGGDGTVRMVALAVSGSKTPMAIVPAGTGNMLARNLGVPLVLEAAVRRAFSRTDRLIDLCRAEMVYSDGRTEHSGFAVMAGVGADAGMIHRTRDGLKAAVGPLAYVPAVLQSLGGGNSVDVSITVDGDPSVTTSLHTCIVGNCSDLVGGVPLLPDALPDDGVLDAVVLRAEDVADWAGIGGKIALDTVRDGINALLPGEAQPRPPASLPPTMEYLAGRRITLEFSEPEQLELDGDAAGTVSAVSFSVMPGTLRVVS</sequence>
<dbReference type="Gene3D" id="2.60.200.40">
    <property type="match status" value="1"/>
</dbReference>
<dbReference type="GO" id="GO:0016301">
    <property type="term" value="F:kinase activity"/>
    <property type="evidence" value="ECO:0007669"/>
    <property type="project" value="UniProtKB-KW"/>
</dbReference>
<proteinExistence type="inferred from homology"/>
<dbReference type="InterPro" id="IPR017438">
    <property type="entry name" value="ATP-NAD_kinase_N"/>
</dbReference>
<dbReference type="SUPFAM" id="SSF111331">
    <property type="entry name" value="NAD kinase/diacylglycerol kinase-like"/>
    <property type="match status" value="1"/>
</dbReference>
<dbReference type="Proteomes" id="UP000185547">
    <property type="component" value="Unassembled WGS sequence"/>
</dbReference>
<dbReference type="EMBL" id="FTMH01000024">
    <property type="protein sequence ID" value="SIQ67582.1"/>
    <property type="molecule type" value="Genomic_DNA"/>
</dbReference>
<dbReference type="InterPro" id="IPR050187">
    <property type="entry name" value="Lipid_Phosphate_FormReg"/>
</dbReference>
<evidence type="ECO:0000256" key="3">
    <source>
        <dbReference type="ARBA" id="ARBA00022679"/>
    </source>
</evidence>
<keyword evidence="6" id="KW-0067">ATP-binding</keyword>